<dbReference type="InterPro" id="IPR013150">
    <property type="entry name" value="TFIIB_cyclin"/>
</dbReference>
<keyword evidence="5" id="KW-0862">Zinc</keyword>
<feature type="domain" description="Transcription factor TFIIB cyclin-like" evidence="12">
    <location>
        <begin position="85"/>
        <end position="172"/>
    </location>
</feature>
<dbReference type="EMBL" id="JAFCMP010000046">
    <property type="protein sequence ID" value="KAG5189775.1"/>
    <property type="molecule type" value="Genomic_DNA"/>
</dbReference>
<dbReference type="Proteomes" id="UP000664859">
    <property type="component" value="Unassembled WGS sequence"/>
</dbReference>
<dbReference type="GO" id="GO:0017025">
    <property type="term" value="F:TBP-class protein binding"/>
    <property type="evidence" value="ECO:0007669"/>
    <property type="project" value="InterPro"/>
</dbReference>
<evidence type="ECO:0000256" key="3">
    <source>
        <dbReference type="ARBA" id="ARBA00022723"/>
    </source>
</evidence>
<dbReference type="GO" id="GO:0070897">
    <property type="term" value="P:transcription preinitiation complex assembly"/>
    <property type="evidence" value="ECO:0007669"/>
    <property type="project" value="InterPro"/>
</dbReference>
<dbReference type="InterPro" id="IPR000812">
    <property type="entry name" value="TFIIB"/>
</dbReference>
<evidence type="ECO:0000256" key="7">
    <source>
        <dbReference type="ARBA" id="ARBA00023159"/>
    </source>
</evidence>
<dbReference type="GO" id="GO:0000995">
    <property type="term" value="F:RNA polymerase III general transcription initiation factor activity"/>
    <property type="evidence" value="ECO:0007669"/>
    <property type="project" value="TreeGrafter"/>
</dbReference>
<evidence type="ECO:0000256" key="11">
    <source>
        <dbReference type="SAM" id="MobiDB-lite"/>
    </source>
</evidence>
<evidence type="ECO:0000256" key="1">
    <source>
        <dbReference type="ARBA" id="ARBA00004123"/>
    </source>
</evidence>
<comment type="subcellular location">
    <subcellularLocation>
        <location evidence="1">Nucleus</location>
    </subcellularLocation>
</comment>
<evidence type="ECO:0000256" key="8">
    <source>
        <dbReference type="ARBA" id="ARBA00023163"/>
    </source>
</evidence>
<dbReference type="CDD" id="cd20554">
    <property type="entry name" value="CYCLIN_TFIIIB90_rpt2"/>
    <property type="match status" value="1"/>
</dbReference>
<keyword evidence="14" id="KW-1185">Reference proteome</keyword>
<dbReference type="GO" id="GO:0000126">
    <property type="term" value="C:transcription factor TFIIIB complex"/>
    <property type="evidence" value="ECO:0007669"/>
    <property type="project" value="TreeGrafter"/>
</dbReference>
<keyword evidence="7" id="KW-0010">Activator</keyword>
<reference evidence="13" key="1">
    <citation type="submission" date="2021-02" db="EMBL/GenBank/DDBJ databases">
        <title>First Annotated Genome of the Yellow-green Alga Tribonema minus.</title>
        <authorList>
            <person name="Mahan K.M."/>
        </authorList>
    </citation>
    <scope>NUCLEOTIDE SEQUENCE</scope>
    <source>
        <strain evidence="13">UTEX B ZZ1240</strain>
    </source>
</reference>
<evidence type="ECO:0000256" key="5">
    <source>
        <dbReference type="ARBA" id="ARBA00022833"/>
    </source>
</evidence>
<feature type="region of interest" description="Disordered" evidence="11">
    <location>
        <begin position="284"/>
        <end position="308"/>
    </location>
</feature>
<evidence type="ECO:0000256" key="6">
    <source>
        <dbReference type="ARBA" id="ARBA00023015"/>
    </source>
</evidence>
<dbReference type="PANTHER" id="PTHR11618">
    <property type="entry name" value="TRANSCRIPTION INITIATION FACTOR IIB-RELATED"/>
    <property type="match status" value="1"/>
</dbReference>
<dbReference type="PRINTS" id="PR00685">
    <property type="entry name" value="TIFACTORIIB"/>
</dbReference>
<dbReference type="GO" id="GO:0005634">
    <property type="term" value="C:nucleus"/>
    <property type="evidence" value="ECO:0007669"/>
    <property type="project" value="UniProtKB-SubCell"/>
</dbReference>
<keyword evidence="6" id="KW-0805">Transcription regulation</keyword>
<dbReference type="Gene3D" id="1.10.472.170">
    <property type="match status" value="1"/>
</dbReference>
<dbReference type="Pfam" id="PF00382">
    <property type="entry name" value="TFIIB"/>
    <property type="match status" value="2"/>
</dbReference>
<evidence type="ECO:0000256" key="10">
    <source>
        <dbReference type="ARBA" id="ARBA00031009"/>
    </source>
</evidence>
<dbReference type="SUPFAM" id="SSF47954">
    <property type="entry name" value="Cyclin-like"/>
    <property type="match status" value="2"/>
</dbReference>
<keyword evidence="3" id="KW-0479">Metal-binding</keyword>
<dbReference type="GO" id="GO:0001006">
    <property type="term" value="F:RNA polymerase III type 3 promoter sequence-specific DNA binding"/>
    <property type="evidence" value="ECO:0007669"/>
    <property type="project" value="TreeGrafter"/>
</dbReference>
<evidence type="ECO:0000259" key="12">
    <source>
        <dbReference type="Pfam" id="PF00382"/>
    </source>
</evidence>
<dbReference type="FunFam" id="1.10.472.10:FF:000007">
    <property type="entry name" value="Transcription factor IIIB 90 kDa subunit"/>
    <property type="match status" value="1"/>
</dbReference>
<keyword evidence="9" id="KW-0539">Nucleus</keyword>
<dbReference type="AlphaFoldDB" id="A0A836CKB6"/>
<evidence type="ECO:0000256" key="9">
    <source>
        <dbReference type="ARBA" id="ARBA00023242"/>
    </source>
</evidence>
<comment type="similarity">
    <text evidence="2">Belongs to the TFIIB family.</text>
</comment>
<dbReference type="GO" id="GO:0008270">
    <property type="term" value="F:zinc ion binding"/>
    <property type="evidence" value="ECO:0007669"/>
    <property type="project" value="UniProtKB-KW"/>
</dbReference>
<accession>A0A836CKB6</accession>
<dbReference type="GO" id="GO:0097550">
    <property type="term" value="C:transcription preinitiation complex"/>
    <property type="evidence" value="ECO:0007669"/>
    <property type="project" value="TreeGrafter"/>
</dbReference>
<evidence type="ECO:0000256" key="2">
    <source>
        <dbReference type="ARBA" id="ARBA00010857"/>
    </source>
</evidence>
<dbReference type="FunFam" id="1.10.472.10:FF:000002">
    <property type="entry name" value="Transcription factor IIIB 90 kDa subunit"/>
    <property type="match status" value="1"/>
</dbReference>
<keyword evidence="4" id="KW-0863">Zinc-finger</keyword>
<protein>
    <recommendedName>
        <fullName evidence="10">B-related factor 1</fullName>
    </recommendedName>
</protein>
<name>A0A836CKB6_9STRA</name>
<dbReference type="PANTHER" id="PTHR11618:SF4">
    <property type="entry name" value="TRANSCRIPTION FACTOR IIIB 90 KDA SUBUNIT"/>
    <property type="match status" value="1"/>
</dbReference>
<dbReference type="InterPro" id="IPR036915">
    <property type="entry name" value="Cyclin-like_sf"/>
</dbReference>
<comment type="caution">
    <text evidence="13">The sequence shown here is derived from an EMBL/GenBank/DDBJ whole genome shotgun (WGS) entry which is preliminary data.</text>
</comment>
<keyword evidence="8" id="KW-0804">Transcription</keyword>
<feature type="domain" description="Transcription factor TFIIB cyclin-like" evidence="12">
    <location>
        <begin position="181"/>
        <end position="273"/>
    </location>
</feature>
<evidence type="ECO:0000313" key="14">
    <source>
        <dbReference type="Proteomes" id="UP000664859"/>
    </source>
</evidence>
<dbReference type="OrthoDB" id="511529at2759"/>
<sequence>MSGWRCKEEGCGGTRLESDAAGGSTYCSTCGAVYDENTLVNSVEFSESAGGAAAVVGTFVSAAGTKAYPLAAGSRGMAGDRDSREASIQAAHGKIKMIATQLRMSLKYAEAAHRLFRAAVTNRFVQGRKTVNVIAACLFIVARQNRLPMMLLDISDAVRVNVFELGQTFLRLFRILSLQTNMHIVDPSLLINKYVERLNLGVKKNVIQEVAANITAQMNRDWIHTGRRPAGICAVALQIACNVHGVGITRKQICRILRISDSTISKRMREFEQTPASLMAQFDRAKGDRGAMPEADPPSFVNNRQERC</sequence>
<gene>
    <name evidence="13" type="ORF">JKP88DRAFT_197513</name>
</gene>
<dbReference type="Gene3D" id="1.10.472.10">
    <property type="entry name" value="Cyclin-like"/>
    <property type="match status" value="1"/>
</dbReference>
<evidence type="ECO:0000256" key="4">
    <source>
        <dbReference type="ARBA" id="ARBA00022771"/>
    </source>
</evidence>
<dbReference type="SUPFAM" id="SSF57783">
    <property type="entry name" value="Zinc beta-ribbon"/>
    <property type="match status" value="1"/>
</dbReference>
<organism evidence="13 14">
    <name type="scientific">Tribonema minus</name>
    <dbReference type="NCBI Taxonomy" id="303371"/>
    <lineage>
        <taxon>Eukaryota</taxon>
        <taxon>Sar</taxon>
        <taxon>Stramenopiles</taxon>
        <taxon>Ochrophyta</taxon>
        <taxon>PX clade</taxon>
        <taxon>Xanthophyceae</taxon>
        <taxon>Tribonematales</taxon>
        <taxon>Tribonemataceae</taxon>
        <taxon>Tribonema</taxon>
    </lineage>
</organism>
<evidence type="ECO:0000313" key="13">
    <source>
        <dbReference type="EMBL" id="KAG5189775.1"/>
    </source>
</evidence>
<proteinExistence type="inferred from homology"/>